<dbReference type="Proteomes" id="UP001187415">
    <property type="component" value="Unassembled WGS sequence"/>
</dbReference>
<accession>A0AA88M966</accession>
<dbReference type="AlphaFoldDB" id="A0AA88M966"/>
<dbReference type="EMBL" id="JAUPFM010000013">
    <property type="protein sequence ID" value="KAK2833095.1"/>
    <property type="molecule type" value="Genomic_DNA"/>
</dbReference>
<reference evidence="2" key="1">
    <citation type="submission" date="2023-07" db="EMBL/GenBank/DDBJ databases">
        <title>Chromosome-level Genome Assembly of Striped Snakehead (Channa striata).</title>
        <authorList>
            <person name="Liu H."/>
        </authorList>
    </citation>
    <scope>NUCLEOTIDE SEQUENCE</scope>
    <source>
        <strain evidence="2">Gz</strain>
        <tissue evidence="2">Muscle</tissue>
    </source>
</reference>
<gene>
    <name evidence="2" type="ORF">Q5P01_016984</name>
</gene>
<keyword evidence="3" id="KW-1185">Reference proteome</keyword>
<feature type="compositionally biased region" description="Basic and acidic residues" evidence="1">
    <location>
        <begin position="159"/>
        <end position="174"/>
    </location>
</feature>
<protein>
    <submittedName>
        <fullName evidence="2">Uncharacterized protein</fullName>
    </submittedName>
</protein>
<evidence type="ECO:0000256" key="1">
    <source>
        <dbReference type="SAM" id="MobiDB-lite"/>
    </source>
</evidence>
<comment type="caution">
    <text evidence="2">The sequence shown here is derived from an EMBL/GenBank/DDBJ whole genome shotgun (WGS) entry which is preliminary data.</text>
</comment>
<proteinExistence type="predicted"/>
<name>A0AA88M966_CHASR</name>
<evidence type="ECO:0000313" key="2">
    <source>
        <dbReference type="EMBL" id="KAK2833095.1"/>
    </source>
</evidence>
<evidence type="ECO:0000313" key="3">
    <source>
        <dbReference type="Proteomes" id="UP001187415"/>
    </source>
</evidence>
<organism evidence="2 3">
    <name type="scientific">Channa striata</name>
    <name type="common">Snakehead murrel</name>
    <name type="synonym">Ophicephalus striatus</name>
    <dbReference type="NCBI Taxonomy" id="64152"/>
    <lineage>
        <taxon>Eukaryota</taxon>
        <taxon>Metazoa</taxon>
        <taxon>Chordata</taxon>
        <taxon>Craniata</taxon>
        <taxon>Vertebrata</taxon>
        <taxon>Euteleostomi</taxon>
        <taxon>Actinopterygii</taxon>
        <taxon>Neopterygii</taxon>
        <taxon>Teleostei</taxon>
        <taxon>Neoteleostei</taxon>
        <taxon>Acanthomorphata</taxon>
        <taxon>Anabantaria</taxon>
        <taxon>Anabantiformes</taxon>
        <taxon>Channoidei</taxon>
        <taxon>Channidae</taxon>
        <taxon>Channa</taxon>
    </lineage>
</organism>
<sequence length="231" mass="25365">MKYGNWGALQRDTGLSVLSRVSNRPLNSPGRAPPLRNVCYISRCCCRGPVCRQCQLVSAHSLVELAAGIIKLQTGFRPGVPLQGETVRSSACQQLIRATLTPAATLSKQHIHTPPDTPQTIQTAAKHHYNLSGHRSVPQACTTIWLVGPQCPPGVVPPGRDREERAGQTEDAVRGQEQNLRTPSVAFPAAEKREIGRAGDSNPEEQRRRWSGIPPQTALAKKLRLWTDMQY</sequence>
<feature type="region of interest" description="Disordered" evidence="1">
    <location>
        <begin position="152"/>
        <end position="211"/>
    </location>
</feature>